<keyword evidence="1" id="KW-1133">Transmembrane helix</keyword>
<evidence type="ECO:0008006" key="5">
    <source>
        <dbReference type="Google" id="ProtNLM"/>
    </source>
</evidence>
<gene>
    <name evidence="3" type="ORF">GDO78_003104</name>
</gene>
<keyword evidence="1" id="KW-0472">Membrane</keyword>
<dbReference type="EMBL" id="WNTK01000011">
    <property type="protein sequence ID" value="KAG9476377.1"/>
    <property type="molecule type" value="Genomic_DNA"/>
</dbReference>
<keyword evidence="1" id="KW-0812">Transmembrane</keyword>
<feature type="transmembrane region" description="Helical" evidence="1">
    <location>
        <begin position="97"/>
        <end position="122"/>
    </location>
</feature>
<dbReference type="InterPro" id="IPR052304">
    <property type="entry name" value="PTTG1IP"/>
</dbReference>
<keyword evidence="2" id="KW-0732">Signal</keyword>
<evidence type="ECO:0000313" key="3">
    <source>
        <dbReference type="EMBL" id="KAG9476377.1"/>
    </source>
</evidence>
<evidence type="ECO:0000256" key="1">
    <source>
        <dbReference type="SAM" id="Phobius"/>
    </source>
</evidence>
<dbReference type="PANTHER" id="PTHR15191:SF12">
    <property type="entry name" value="PSI DOMAIN-CONTAINING PROTEIN"/>
    <property type="match status" value="1"/>
</dbReference>
<dbReference type="PANTHER" id="PTHR15191">
    <property type="entry name" value="PROTEIN CBG20567"/>
    <property type="match status" value="1"/>
</dbReference>
<feature type="chain" id="PRO_5035318012" description="Pituitary tumor-transforming gene 1 protein-interacting protein" evidence="2">
    <location>
        <begin position="27"/>
        <end position="212"/>
    </location>
</feature>
<dbReference type="OrthoDB" id="5829916at2759"/>
<name>A0A8J6K1S0_ELECQ</name>
<comment type="caution">
    <text evidence="3">The sequence shown here is derived from an EMBL/GenBank/DDBJ whole genome shotgun (WGS) entry which is preliminary data.</text>
</comment>
<evidence type="ECO:0000256" key="2">
    <source>
        <dbReference type="SAM" id="SignalP"/>
    </source>
</evidence>
<protein>
    <recommendedName>
        <fullName evidence="5">Pituitary tumor-transforming gene 1 protein-interacting protein</fullName>
    </recommendedName>
</protein>
<accession>A0A8J6K1S0</accession>
<reference evidence="3" key="1">
    <citation type="thesis" date="2020" institute="ProQuest LLC" country="789 East Eisenhower Parkway, Ann Arbor, MI, USA">
        <title>Comparative Genomics and Chromosome Evolution.</title>
        <authorList>
            <person name="Mudd A.B."/>
        </authorList>
    </citation>
    <scope>NUCLEOTIDE SEQUENCE</scope>
    <source>
        <strain evidence="3">HN-11 Male</strain>
        <tissue evidence="3">Kidney and liver</tissue>
    </source>
</reference>
<organism evidence="3 4">
    <name type="scientific">Eleutherodactylus coqui</name>
    <name type="common">Puerto Rican coqui</name>
    <dbReference type="NCBI Taxonomy" id="57060"/>
    <lineage>
        <taxon>Eukaryota</taxon>
        <taxon>Metazoa</taxon>
        <taxon>Chordata</taxon>
        <taxon>Craniata</taxon>
        <taxon>Vertebrata</taxon>
        <taxon>Euteleostomi</taxon>
        <taxon>Amphibia</taxon>
        <taxon>Batrachia</taxon>
        <taxon>Anura</taxon>
        <taxon>Neobatrachia</taxon>
        <taxon>Hyloidea</taxon>
        <taxon>Eleutherodactylidae</taxon>
        <taxon>Eleutherodactylinae</taxon>
        <taxon>Eleutherodactylus</taxon>
        <taxon>Eleutherodactylus</taxon>
    </lineage>
</organism>
<dbReference type="GO" id="GO:0005634">
    <property type="term" value="C:nucleus"/>
    <property type="evidence" value="ECO:0007669"/>
    <property type="project" value="TreeGrafter"/>
</dbReference>
<dbReference type="AlphaFoldDB" id="A0A8J6K1S0"/>
<dbReference type="GO" id="GO:0006606">
    <property type="term" value="P:protein import into nucleus"/>
    <property type="evidence" value="ECO:0007669"/>
    <property type="project" value="TreeGrafter"/>
</dbReference>
<dbReference type="Proteomes" id="UP000770717">
    <property type="component" value="Unassembled WGS sequence"/>
</dbReference>
<evidence type="ECO:0000313" key="4">
    <source>
        <dbReference type="Proteomes" id="UP000770717"/>
    </source>
</evidence>
<sequence>MEEMRAQHVCVRLLPLLLLSLAMAAAQTSPPAPAPLTRPCSFYSGNSCENCLKNVSCLWCITNSTCLEYPVRSILPPSSLCAMSAARWGACWINFEALIIAMAVVAGVLLLTIIVCCCYCCYCRKSSSSRLRLEAEEENLIREREKRRQESLQRKNERTVKHNEIRKKYEQFKKPNHGCWRSEAVGATHNTLAPDNGLLQDMDHPYSKFDNE</sequence>
<dbReference type="GO" id="GO:0005737">
    <property type="term" value="C:cytoplasm"/>
    <property type="evidence" value="ECO:0007669"/>
    <property type="project" value="TreeGrafter"/>
</dbReference>
<feature type="signal peptide" evidence="2">
    <location>
        <begin position="1"/>
        <end position="26"/>
    </location>
</feature>
<proteinExistence type="predicted"/>
<keyword evidence="4" id="KW-1185">Reference proteome</keyword>